<evidence type="ECO:0000313" key="3">
    <source>
        <dbReference type="Proteomes" id="UP000467841"/>
    </source>
</evidence>
<organism evidence="2 3">
    <name type="scientific">Microthlaspi erraticum</name>
    <dbReference type="NCBI Taxonomy" id="1685480"/>
    <lineage>
        <taxon>Eukaryota</taxon>
        <taxon>Viridiplantae</taxon>
        <taxon>Streptophyta</taxon>
        <taxon>Embryophyta</taxon>
        <taxon>Tracheophyta</taxon>
        <taxon>Spermatophyta</taxon>
        <taxon>Magnoliopsida</taxon>
        <taxon>eudicotyledons</taxon>
        <taxon>Gunneridae</taxon>
        <taxon>Pentapetalae</taxon>
        <taxon>rosids</taxon>
        <taxon>malvids</taxon>
        <taxon>Brassicales</taxon>
        <taxon>Brassicaceae</taxon>
        <taxon>Coluteocarpeae</taxon>
        <taxon>Microthlaspi</taxon>
    </lineage>
</organism>
<sequence length="125" mass="12764">MGRLVNGVGLLALLCFHVFVVHNVVARDSLSFGKYEEEKTFIGGGMDKGGGDIGGGIGPGTSGCGDMHCGGIGGGESKSVGFGGVNKDGGFVEIGKGIFGSSNEPWGPSTGKEMFRWVGRRTGHN</sequence>
<dbReference type="EMBL" id="CACVBM020001063">
    <property type="protein sequence ID" value="CAA7028053.1"/>
    <property type="molecule type" value="Genomic_DNA"/>
</dbReference>
<feature type="chain" id="PRO_5025623598" description="Glycine-rich protein" evidence="1">
    <location>
        <begin position="27"/>
        <end position="125"/>
    </location>
</feature>
<protein>
    <recommendedName>
        <fullName evidence="4">Glycine-rich protein</fullName>
    </recommendedName>
</protein>
<evidence type="ECO:0008006" key="4">
    <source>
        <dbReference type="Google" id="ProtNLM"/>
    </source>
</evidence>
<name>A0A6D2IDC8_9BRAS</name>
<keyword evidence="3" id="KW-1185">Reference proteome</keyword>
<accession>A0A6D2IDC8</accession>
<evidence type="ECO:0000256" key="1">
    <source>
        <dbReference type="SAM" id="SignalP"/>
    </source>
</evidence>
<proteinExistence type="predicted"/>
<keyword evidence="1" id="KW-0732">Signal</keyword>
<dbReference type="OrthoDB" id="1114308at2759"/>
<dbReference type="Proteomes" id="UP000467841">
    <property type="component" value="Unassembled WGS sequence"/>
</dbReference>
<evidence type="ECO:0000313" key="2">
    <source>
        <dbReference type="EMBL" id="CAA7028053.1"/>
    </source>
</evidence>
<dbReference type="AlphaFoldDB" id="A0A6D2IDC8"/>
<gene>
    <name evidence="2" type="ORF">MERR_LOCUS15288</name>
</gene>
<feature type="signal peptide" evidence="1">
    <location>
        <begin position="1"/>
        <end position="26"/>
    </location>
</feature>
<comment type="caution">
    <text evidence="2">The sequence shown here is derived from an EMBL/GenBank/DDBJ whole genome shotgun (WGS) entry which is preliminary data.</text>
</comment>
<reference evidence="2" key="1">
    <citation type="submission" date="2020-01" db="EMBL/GenBank/DDBJ databases">
        <authorList>
            <person name="Mishra B."/>
        </authorList>
    </citation>
    <scope>NUCLEOTIDE SEQUENCE [LARGE SCALE GENOMIC DNA]</scope>
</reference>